<dbReference type="Proteomes" id="UP000003081">
    <property type="component" value="Unassembled WGS sequence"/>
</dbReference>
<reference evidence="1 2" key="1">
    <citation type="submission" date="2009-08" db="EMBL/GenBank/DDBJ databases">
        <authorList>
            <person name="Shrivastava S."/>
            <person name="Brinkac L.B."/>
            <person name="Brown J.L."/>
            <person name="Bruce D.B."/>
            <person name="Detter C."/>
            <person name="Green L.D."/>
            <person name="Munk C.A."/>
            <person name="Rogers Y.C."/>
            <person name="Tapia R."/>
            <person name="Sims D.R."/>
            <person name="Smith L.A."/>
            <person name="Smith T.J."/>
            <person name="Sutton G."/>
            <person name="Brettin T."/>
        </authorList>
    </citation>
    <scope>NUCLEOTIDE SEQUENCE [LARGE SCALE GENOMIC DNA]</scope>
    <source>
        <strain evidence="2">E4 str. BoNT E BL5262</strain>
    </source>
</reference>
<dbReference type="Pfam" id="PF02635">
    <property type="entry name" value="DsrE"/>
    <property type="match status" value="1"/>
</dbReference>
<protein>
    <submittedName>
        <fullName evidence="1">Uncharacterized protein</fullName>
    </submittedName>
</protein>
<dbReference type="eggNOG" id="COG1416">
    <property type="taxonomic scope" value="Bacteria"/>
</dbReference>
<dbReference type="PANTHER" id="PTHR37691:SF1">
    <property type="entry name" value="BLR3518 PROTEIN"/>
    <property type="match status" value="1"/>
</dbReference>
<evidence type="ECO:0000313" key="2">
    <source>
        <dbReference type="Proteomes" id="UP000003081"/>
    </source>
</evidence>
<dbReference type="InterPro" id="IPR003787">
    <property type="entry name" value="Sulphur_relay_DsrE/F-like"/>
</dbReference>
<dbReference type="AlphaFoldDB" id="C4ILY1"/>
<evidence type="ECO:0000313" key="1">
    <source>
        <dbReference type="EMBL" id="EEP52878.1"/>
    </source>
</evidence>
<accession>C4ILY1</accession>
<dbReference type="InterPro" id="IPR027396">
    <property type="entry name" value="DsrEFH-like"/>
</dbReference>
<name>C4ILY1_CLOBU</name>
<organism evidence="1 2">
    <name type="scientific">Clostridium butyricum E4 str. BoNT E BL5262</name>
    <dbReference type="NCBI Taxonomy" id="632245"/>
    <lineage>
        <taxon>Bacteria</taxon>
        <taxon>Bacillati</taxon>
        <taxon>Bacillota</taxon>
        <taxon>Clostridia</taxon>
        <taxon>Eubacteriales</taxon>
        <taxon>Clostridiaceae</taxon>
        <taxon>Clostridium</taxon>
    </lineage>
</organism>
<proteinExistence type="predicted"/>
<sequence length="116" mass="13136">MKVLFHIDQESKWKMVLENVKNMIKTGKELGDTFEIEIIANGIAVMGVQEHVSISSKLYLEFEEILRDNVKIKACNNALKKFGIEKSCICSFVEVVPAGVIEIAKKHEEGYCYIKA</sequence>
<keyword evidence="2" id="KW-1185">Reference proteome</keyword>
<dbReference type="RefSeq" id="WP_003410381.1">
    <property type="nucleotide sequence ID" value="NZ_ACOM01000007.1"/>
</dbReference>
<dbReference type="PANTHER" id="PTHR37691">
    <property type="entry name" value="BLR3518 PROTEIN"/>
    <property type="match status" value="1"/>
</dbReference>
<dbReference type="HOGENOM" id="CLU_127515_3_1_9"/>
<comment type="caution">
    <text evidence="1">The sequence shown here is derived from an EMBL/GenBank/DDBJ whole genome shotgun (WGS) entry which is preliminary data.</text>
</comment>
<dbReference type="EMBL" id="ACOM01000007">
    <property type="protein sequence ID" value="EEP52878.1"/>
    <property type="molecule type" value="Genomic_DNA"/>
</dbReference>
<dbReference type="Gene3D" id="3.40.1260.10">
    <property type="entry name" value="DsrEFH-like"/>
    <property type="match status" value="1"/>
</dbReference>
<dbReference type="SUPFAM" id="SSF75169">
    <property type="entry name" value="DsrEFH-like"/>
    <property type="match status" value="1"/>
</dbReference>
<gene>
    <name evidence="1" type="ORF">CLP_0159</name>
</gene>